<organism evidence="2 3">
    <name type="scientific">Vespula maculifrons</name>
    <name type="common">Eastern yellow jacket</name>
    <name type="synonym">Wasp</name>
    <dbReference type="NCBI Taxonomy" id="7453"/>
    <lineage>
        <taxon>Eukaryota</taxon>
        <taxon>Metazoa</taxon>
        <taxon>Ecdysozoa</taxon>
        <taxon>Arthropoda</taxon>
        <taxon>Hexapoda</taxon>
        <taxon>Insecta</taxon>
        <taxon>Pterygota</taxon>
        <taxon>Neoptera</taxon>
        <taxon>Endopterygota</taxon>
        <taxon>Hymenoptera</taxon>
        <taxon>Apocrita</taxon>
        <taxon>Aculeata</taxon>
        <taxon>Vespoidea</taxon>
        <taxon>Vespidae</taxon>
        <taxon>Vespinae</taxon>
        <taxon>Vespula</taxon>
    </lineage>
</organism>
<reference evidence="2 3" key="1">
    <citation type="journal article" date="2024" name="Ann. Entomol. Soc. Am.">
        <title>Genomic analyses of the southern and eastern yellowjacket wasps (Hymenoptera: Vespidae) reveal evolutionary signatures of social life.</title>
        <authorList>
            <person name="Catto M.A."/>
            <person name="Caine P.B."/>
            <person name="Orr S.E."/>
            <person name="Hunt B.G."/>
            <person name="Goodisman M.A.D."/>
        </authorList>
    </citation>
    <scope>NUCLEOTIDE SEQUENCE [LARGE SCALE GENOMIC DNA]</scope>
    <source>
        <strain evidence="2">232</strain>
        <tissue evidence="2">Head and thorax</tissue>
    </source>
</reference>
<proteinExistence type="predicted"/>
<dbReference type="EMBL" id="JAYRBN010000058">
    <property type="protein sequence ID" value="KAL2742187.1"/>
    <property type="molecule type" value="Genomic_DNA"/>
</dbReference>
<evidence type="ECO:0000313" key="2">
    <source>
        <dbReference type="EMBL" id="KAL2742187.1"/>
    </source>
</evidence>
<gene>
    <name evidence="2" type="ORF">V1477_009816</name>
</gene>
<dbReference type="Proteomes" id="UP001607303">
    <property type="component" value="Unassembled WGS sequence"/>
</dbReference>
<dbReference type="AlphaFoldDB" id="A0ABD2CAX1"/>
<sequence length="66" mass="8228">MEGLQFFIFLFFTLYTIYINVSITIASRIVVSLFNQSNFDIYRRKKNWYNMFSTVTHWCMYRKQYK</sequence>
<evidence type="ECO:0000313" key="3">
    <source>
        <dbReference type="Proteomes" id="UP001607303"/>
    </source>
</evidence>
<accession>A0ABD2CAX1</accession>
<keyword evidence="3" id="KW-1185">Reference proteome</keyword>
<name>A0ABD2CAX1_VESMC</name>
<evidence type="ECO:0000256" key="1">
    <source>
        <dbReference type="SAM" id="Phobius"/>
    </source>
</evidence>
<keyword evidence="1" id="KW-1133">Transmembrane helix</keyword>
<comment type="caution">
    <text evidence="2">The sequence shown here is derived from an EMBL/GenBank/DDBJ whole genome shotgun (WGS) entry which is preliminary data.</text>
</comment>
<keyword evidence="1" id="KW-0812">Transmembrane</keyword>
<protein>
    <submittedName>
        <fullName evidence="2">Uncharacterized protein</fullName>
    </submittedName>
</protein>
<feature type="transmembrane region" description="Helical" evidence="1">
    <location>
        <begin position="6"/>
        <end position="34"/>
    </location>
</feature>
<keyword evidence="1" id="KW-0472">Membrane</keyword>